<proteinExistence type="inferred from homology"/>
<evidence type="ECO:0000256" key="3">
    <source>
        <dbReference type="ARBA" id="ARBA00022692"/>
    </source>
</evidence>
<reference evidence="8 9" key="1">
    <citation type="journal article" date="2024" name="BMC Genomics">
        <title>De novo assembly and annotation of Popillia japonica's genome with initial clues to its potential as an invasive pest.</title>
        <authorList>
            <person name="Cucini C."/>
            <person name="Boschi S."/>
            <person name="Funari R."/>
            <person name="Cardaioli E."/>
            <person name="Iannotti N."/>
            <person name="Marturano G."/>
            <person name="Paoli F."/>
            <person name="Bruttini M."/>
            <person name="Carapelli A."/>
            <person name="Frati F."/>
            <person name="Nardi F."/>
        </authorList>
    </citation>
    <scope>NUCLEOTIDE SEQUENCE [LARGE SCALE GENOMIC DNA]</scope>
    <source>
        <strain evidence="8">DMR45628</strain>
    </source>
</reference>
<dbReference type="EMBL" id="JASPKY010000366">
    <property type="protein sequence ID" value="KAK9703630.1"/>
    <property type="molecule type" value="Genomic_DNA"/>
</dbReference>
<evidence type="ECO:0000313" key="9">
    <source>
        <dbReference type="Proteomes" id="UP001458880"/>
    </source>
</evidence>
<dbReference type="Pfam" id="PF04117">
    <property type="entry name" value="Mpv17_PMP22"/>
    <property type="match status" value="1"/>
</dbReference>
<dbReference type="AlphaFoldDB" id="A0AAW1JIT3"/>
<keyword evidence="4 7" id="KW-1133">Transmembrane helix</keyword>
<dbReference type="GO" id="GO:1901858">
    <property type="term" value="P:regulation of mitochondrial DNA metabolic process"/>
    <property type="evidence" value="ECO:0007669"/>
    <property type="project" value="TreeGrafter"/>
</dbReference>
<comment type="similarity">
    <text evidence="2 7">Belongs to the peroxisomal membrane protein PXMP2/4 family.</text>
</comment>
<comment type="caution">
    <text evidence="8">The sequence shown here is derived from an EMBL/GenBank/DDBJ whole genome shotgun (WGS) entry which is preliminary data.</text>
</comment>
<dbReference type="Proteomes" id="UP001458880">
    <property type="component" value="Unassembled WGS sequence"/>
</dbReference>
<dbReference type="InterPro" id="IPR007248">
    <property type="entry name" value="Mpv17_PMP22"/>
</dbReference>
<sequence length="179" mass="20581">MSKLINAYRRILHTYPIIVQSIQTSMLMSLGDICAQTIIERKNLGEINLIRTARFGSLGIILVGPVCAQWFRFLATTIGTKGSAVALKKVAMDQLLFAPCMMLVFLTTLNTLERKSWEETQRHIKANYVDIMIANYKVWPAIQLINFYIIPTYYQLLLVQSIALFWNTYLAWKTARKID</sequence>
<keyword evidence="5 7" id="KW-0472">Membrane</keyword>
<feature type="transmembrane region" description="Helical" evidence="7">
    <location>
        <begin position="55"/>
        <end position="75"/>
    </location>
</feature>
<dbReference type="PANTHER" id="PTHR11266:SF17">
    <property type="entry name" value="PROTEIN MPV17"/>
    <property type="match status" value="1"/>
</dbReference>
<feature type="transmembrane region" description="Helical" evidence="7">
    <location>
        <begin position="95"/>
        <end position="112"/>
    </location>
</feature>
<gene>
    <name evidence="8" type="ORF">QE152_g29214</name>
</gene>
<dbReference type="PANTHER" id="PTHR11266">
    <property type="entry name" value="PEROXISOMAL MEMBRANE PROTEIN 2, PXMP2 MPV17"/>
    <property type="match status" value="1"/>
</dbReference>
<comment type="subcellular location">
    <subcellularLocation>
        <location evidence="1">Membrane</location>
        <topology evidence="1">Multi-pass membrane protein</topology>
    </subcellularLocation>
</comment>
<protein>
    <recommendedName>
        <fullName evidence="6">Mitochondrial inner membrane protein Mpv17</fullName>
    </recommendedName>
</protein>
<dbReference type="GO" id="GO:0005739">
    <property type="term" value="C:mitochondrion"/>
    <property type="evidence" value="ECO:0007669"/>
    <property type="project" value="TreeGrafter"/>
</dbReference>
<evidence type="ECO:0000256" key="4">
    <source>
        <dbReference type="ARBA" id="ARBA00022989"/>
    </source>
</evidence>
<keyword evidence="3 7" id="KW-0812">Transmembrane</keyword>
<evidence type="ECO:0000256" key="5">
    <source>
        <dbReference type="ARBA" id="ARBA00023136"/>
    </source>
</evidence>
<name>A0AAW1JIT3_POPJA</name>
<evidence type="ECO:0000256" key="7">
    <source>
        <dbReference type="RuleBase" id="RU363053"/>
    </source>
</evidence>
<dbReference type="GO" id="GO:0016020">
    <property type="term" value="C:membrane"/>
    <property type="evidence" value="ECO:0007669"/>
    <property type="project" value="UniProtKB-SubCell"/>
</dbReference>
<keyword evidence="9" id="KW-1185">Reference proteome</keyword>
<accession>A0AAW1JIT3</accession>
<evidence type="ECO:0000313" key="8">
    <source>
        <dbReference type="EMBL" id="KAK9703630.1"/>
    </source>
</evidence>
<dbReference type="GO" id="GO:0015267">
    <property type="term" value="F:channel activity"/>
    <property type="evidence" value="ECO:0007669"/>
    <property type="project" value="TreeGrafter"/>
</dbReference>
<organism evidence="8 9">
    <name type="scientific">Popillia japonica</name>
    <name type="common">Japanese beetle</name>
    <dbReference type="NCBI Taxonomy" id="7064"/>
    <lineage>
        <taxon>Eukaryota</taxon>
        <taxon>Metazoa</taxon>
        <taxon>Ecdysozoa</taxon>
        <taxon>Arthropoda</taxon>
        <taxon>Hexapoda</taxon>
        <taxon>Insecta</taxon>
        <taxon>Pterygota</taxon>
        <taxon>Neoptera</taxon>
        <taxon>Endopterygota</taxon>
        <taxon>Coleoptera</taxon>
        <taxon>Polyphaga</taxon>
        <taxon>Scarabaeiformia</taxon>
        <taxon>Scarabaeidae</taxon>
        <taxon>Rutelinae</taxon>
        <taxon>Popillia</taxon>
    </lineage>
</organism>
<evidence type="ECO:0000256" key="2">
    <source>
        <dbReference type="ARBA" id="ARBA00006824"/>
    </source>
</evidence>
<evidence type="ECO:0000256" key="6">
    <source>
        <dbReference type="ARBA" id="ARBA00049743"/>
    </source>
</evidence>
<evidence type="ECO:0000256" key="1">
    <source>
        <dbReference type="ARBA" id="ARBA00004141"/>
    </source>
</evidence>